<dbReference type="KEGG" id="vai:BU251_01210"/>
<reference evidence="1 2" key="1">
    <citation type="submission" date="2017-01" db="EMBL/GenBank/DDBJ databases">
        <title>First insights into the biology of 'candidatus Vampirococcus archaeovorus'.</title>
        <authorList>
            <person name="Kizina J."/>
            <person name="Jordan S."/>
            <person name="Stueber K."/>
            <person name="Reinhardt R."/>
            <person name="Harder J."/>
        </authorList>
    </citation>
    <scope>NUCLEOTIDE SEQUENCE [LARGE SCALE GENOMIC DNA]</scope>
    <source>
        <strain evidence="1 2">LiM</strain>
    </source>
</reference>
<organism evidence="1 2">
    <name type="scientific">Velamenicoccus archaeovorus</name>
    <dbReference type="NCBI Taxonomy" id="1930593"/>
    <lineage>
        <taxon>Bacteria</taxon>
        <taxon>Pseudomonadati</taxon>
        <taxon>Candidatus Omnitrophota</taxon>
        <taxon>Candidatus Velamenicoccus</taxon>
    </lineage>
</organism>
<keyword evidence="2" id="KW-1185">Reference proteome</keyword>
<evidence type="ECO:0000313" key="1">
    <source>
        <dbReference type="EMBL" id="QAT16442.1"/>
    </source>
</evidence>
<sequence length="125" mass="13932">MAVAACCIFWCVISPAGCQEEASVRPPEPEARQWLRQHDDDVCFRLAGQCTGPQNAPAYIKKLYMAGAIFVGVVFSGEEPVGLRVYLPVTEEKREEVFETANVVFQKGGYGVLRDEDQDAITIWF</sequence>
<dbReference type="Proteomes" id="UP000287243">
    <property type="component" value="Chromosome"/>
</dbReference>
<gene>
    <name evidence="1" type="ORF">BU251_01210</name>
</gene>
<dbReference type="AlphaFoldDB" id="A0A410P2X1"/>
<protein>
    <submittedName>
        <fullName evidence="1">Uncharacterized protein</fullName>
    </submittedName>
</protein>
<evidence type="ECO:0000313" key="2">
    <source>
        <dbReference type="Proteomes" id="UP000287243"/>
    </source>
</evidence>
<dbReference type="EMBL" id="CP019384">
    <property type="protein sequence ID" value="QAT16442.1"/>
    <property type="molecule type" value="Genomic_DNA"/>
</dbReference>
<accession>A0A410P2X1</accession>
<name>A0A410P2X1_VELA1</name>
<proteinExistence type="predicted"/>